<accession>A0A8J8JVG5</accession>
<feature type="domain" description="SHSP" evidence="3">
    <location>
        <begin position="26"/>
        <end position="138"/>
    </location>
</feature>
<name>A0A8J8JVG5_9BACT</name>
<evidence type="ECO:0000313" key="5">
    <source>
        <dbReference type="Proteomes" id="UP000598971"/>
    </source>
</evidence>
<dbReference type="EMBL" id="WHPF01000002">
    <property type="protein sequence ID" value="NNV54186.1"/>
    <property type="molecule type" value="Genomic_DNA"/>
</dbReference>
<reference evidence="4" key="1">
    <citation type="submission" date="2019-10" db="EMBL/GenBank/DDBJ databases">
        <title>Draft genome sequence of Panacibacter sp. KCS-6.</title>
        <authorList>
            <person name="Yim K.J."/>
        </authorList>
    </citation>
    <scope>NUCLEOTIDE SEQUENCE</scope>
    <source>
        <strain evidence="4">KCS-6</strain>
    </source>
</reference>
<evidence type="ECO:0000256" key="1">
    <source>
        <dbReference type="PROSITE-ProRule" id="PRU00285"/>
    </source>
</evidence>
<keyword evidence="5" id="KW-1185">Reference proteome</keyword>
<dbReference type="InterPro" id="IPR031107">
    <property type="entry name" value="Small_HSP"/>
</dbReference>
<dbReference type="Gene3D" id="2.60.40.790">
    <property type="match status" value="1"/>
</dbReference>
<dbReference type="InterPro" id="IPR008978">
    <property type="entry name" value="HSP20-like_chaperone"/>
</dbReference>
<dbReference type="SUPFAM" id="SSF49764">
    <property type="entry name" value="HSP20-like chaperones"/>
    <property type="match status" value="1"/>
</dbReference>
<comment type="caution">
    <text evidence="4">The sequence shown here is derived from an EMBL/GenBank/DDBJ whole genome shotgun (WGS) entry which is preliminary data.</text>
</comment>
<protein>
    <submittedName>
        <fullName evidence="4">Hsp20 family protein</fullName>
    </submittedName>
</protein>
<dbReference type="CDD" id="cd06464">
    <property type="entry name" value="ACD_sHsps-like"/>
    <property type="match status" value="1"/>
</dbReference>
<dbReference type="RefSeq" id="WP_171606116.1">
    <property type="nucleotide sequence ID" value="NZ_WHPF01000002.1"/>
</dbReference>
<dbReference type="PROSITE" id="PS01031">
    <property type="entry name" value="SHSP"/>
    <property type="match status" value="1"/>
</dbReference>
<dbReference type="AlphaFoldDB" id="A0A8J8JVG5"/>
<evidence type="ECO:0000256" key="2">
    <source>
        <dbReference type="RuleBase" id="RU003616"/>
    </source>
</evidence>
<organism evidence="4 5">
    <name type="scientific">Limnovirga soli</name>
    <dbReference type="NCBI Taxonomy" id="2656915"/>
    <lineage>
        <taxon>Bacteria</taxon>
        <taxon>Pseudomonadati</taxon>
        <taxon>Bacteroidota</taxon>
        <taxon>Chitinophagia</taxon>
        <taxon>Chitinophagales</taxon>
        <taxon>Chitinophagaceae</taxon>
        <taxon>Limnovirga</taxon>
    </lineage>
</organism>
<gene>
    <name evidence="4" type="ORF">GD597_01855</name>
</gene>
<evidence type="ECO:0000259" key="3">
    <source>
        <dbReference type="PROSITE" id="PS01031"/>
    </source>
</evidence>
<sequence>MTLTKHNYRHFNNLFDELLTRTAFSNETGLTNPPVNIHETNEAYHLEVVAPGLNKEDIKVNFVKGILTISYEKKQTEEQKDYKTHRREFAFKSFARSFTVDDKVNAENIQAKYNNGILHLLLPKKEEVKTAPKEITIL</sequence>
<dbReference type="Proteomes" id="UP000598971">
    <property type="component" value="Unassembled WGS sequence"/>
</dbReference>
<dbReference type="Pfam" id="PF00011">
    <property type="entry name" value="HSP20"/>
    <property type="match status" value="1"/>
</dbReference>
<dbReference type="PANTHER" id="PTHR11527">
    <property type="entry name" value="HEAT-SHOCK PROTEIN 20 FAMILY MEMBER"/>
    <property type="match status" value="1"/>
</dbReference>
<comment type="similarity">
    <text evidence="1 2">Belongs to the small heat shock protein (HSP20) family.</text>
</comment>
<proteinExistence type="inferred from homology"/>
<evidence type="ECO:0000313" key="4">
    <source>
        <dbReference type="EMBL" id="NNV54186.1"/>
    </source>
</evidence>
<dbReference type="InterPro" id="IPR002068">
    <property type="entry name" value="A-crystallin/Hsp20_dom"/>
</dbReference>